<keyword evidence="5" id="KW-1185">Reference proteome</keyword>
<dbReference type="SUPFAM" id="SSF52540">
    <property type="entry name" value="P-loop containing nucleoside triphosphate hydrolases"/>
    <property type="match status" value="1"/>
</dbReference>
<dbReference type="Pfam" id="PF21117">
    <property type="entry name" value="MRB1590_C"/>
    <property type="match status" value="1"/>
</dbReference>
<dbReference type="RefSeq" id="WP_385939084.1">
    <property type="nucleotide sequence ID" value="NZ_JBHSOZ010000003.1"/>
</dbReference>
<dbReference type="EMBL" id="JBHSOZ010000003">
    <property type="protein sequence ID" value="MFC5712054.1"/>
    <property type="molecule type" value="Genomic_DNA"/>
</dbReference>
<evidence type="ECO:0000313" key="5">
    <source>
        <dbReference type="Proteomes" id="UP001596142"/>
    </source>
</evidence>
<evidence type="ECO:0000259" key="2">
    <source>
        <dbReference type="Pfam" id="PF20446"/>
    </source>
</evidence>
<dbReference type="InterPro" id="IPR027417">
    <property type="entry name" value="P-loop_NTPase"/>
</dbReference>
<feature type="domain" description="ATPase of the ABC class C-terminal" evidence="1">
    <location>
        <begin position="157"/>
        <end position="426"/>
    </location>
</feature>
<dbReference type="InterPro" id="IPR049069">
    <property type="entry name" value="MRB1590-like_C"/>
</dbReference>
<organism evidence="4 5">
    <name type="scientific">Thalassorhabdus alkalitolerans</name>
    <dbReference type="NCBI Taxonomy" id="2282697"/>
    <lineage>
        <taxon>Bacteria</taxon>
        <taxon>Bacillati</taxon>
        <taxon>Bacillota</taxon>
        <taxon>Bacilli</taxon>
        <taxon>Bacillales</taxon>
        <taxon>Bacillaceae</taxon>
        <taxon>Thalassorhabdus</taxon>
    </lineage>
</organism>
<evidence type="ECO:0000259" key="1">
    <source>
        <dbReference type="Pfam" id="PF09818"/>
    </source>
</evidence>
<feature type="domain" description="ATPase of the ABC class N-terminal" evidence="2">
    <location>
        <begin position="1"/>
        <end position="153"/>
    </location>
</feature>
<sequence>MKELKQLLHRIDHKGYKAYKDCKGTYQFPRFILHIDHVQADPYASPSKIRIEIKQKSFPMNKEWFSSRARKIAVEDYFARNAAERIKKNHFRSLTIDAPGQEVLERSACAANDNGLELRLSLHLPARGRTILGKQAAVVLTEELPVLINEAVFDFAERRLTEQLILMDQQEAIRTYLHKNNLVSFVANGSLLPRESGISNKPLQSSRTVSFQSPPSMEIEIPVPHGSPIKGMGLTKGVNLVVGGGYHGKSTLLEAIERGVYNHRRGDGREYVITEESACKIRAEDGRSVKGVDISPFISNLPIQKDTQHFSTDNASGSTSQAANIMESIEAGAETLLIDEDTSATNFMIRDSRMQALVAKEKEPITPFIDKVTSLYQEHGISTILVVGGSGDYFEVADKVVMMDEYTPVDVTEKAKEIAKGGKQRSDLFDESFGDFKKRLVKKESFNARKGKKEKVDAKGRTTIFYGRETIDLSFVEQLVDPSQTKAVAAVIKYCADKLFDDQTSLAEVLDRVEKEMEEKGIDMVSSFPGKHPGELAKPRRLEVAAAINRLRSLQVAKPR</sequence>
<accession>A0ABW0YPN8</accession>
<evidence type="ECO:0000259" key="3">
    <source>
        <dbReference type="Pfam" id="PF21117"/>
    </source>
</evidence>
<dbReference type="Pfam" id="PF20446">
    <property type="entry name" value="ABC_N"/>
    <property type="match status" value="1"/>
</dbReference>
<dbReference type="InterPro" id="IPR019195">
    <property type="entry name" value="ABC_ATPase_put"/>
</dbReference>
<dbReference type="PANTHER" id="PTHR38149">
    <property type="entry name" value="ATPASE"/>
    <property type="match status" value="1"/>
</dbReference>
<gene>
    <name evidence="4" type="ORF">ACFPU1_04630</name>
</gene>
<dbReference type="Proteomes" id="UP001596142">
    <property type="component" value="Unassembled WGS sequence"/>
</dbReference>
<evidence type="ECO:0000313" key="4">
    <source>
        <dbReference type="EMBL" id="MFC5712054.1"/>
    </source>
</evidence>
<dbReference type="PANTHER" id="PTHR38149:SF1">
    <property type="entry name" value="ATPASE"/>
    <property type="match status" value="1"/>
</dbReference>
<feature type="domain" description="MRB1590-like C-terminal" evidence="3">
    <location>
        <begin position="455"/>
        <end position="556"/>
    </location>
</feature>
<comment type="caution">
    <text evidence="4">The sequence shown here is derived from an EMBL/GenBank/DDBJ whole genome shotgun (WGS) entry which is preliminary data.</text>
</comment>
<dbReference type="Pfam" id="PF09818">
    <property type="entry name" value="ABC_ATPase"/>
    <property type="match status" value="1"/>
</dbReference>
<dbReference type="InterPro" id="IPR046833">
    <property type="entry name" value="ABC_N"/>
</dbReference>
<dbReference type="InterPro" id="IPR046834">
    <property type="entry name" value="ABC_ATPase_C"/>
</dbReference>
<protein>
    <submittedName>
        <fullName evidence="4">ABC-ATPase domain-containing protein</fullName>
    </submittedName>
</protein>
<proteinExistence type="predicted"/>
<name>A0ABW0YPN8_9BACI</name>
<reference evidence="5" key="1">
    <citation type="journal article" date="2019" name="Int. J. Syst. Evol. Microbiol.">
        <title>The Global Catalogue of Microorganisms (GCM) 10K type strain sequencing project: providing services to taxonomists for standard genome sequencing and annotation.</title>
        <authorList>
            <consortium name="The Broad Institute Genomics Platform"/>
            <consortium name="The Broad Institute Genome Sequencing Center for Infectious Disease"/>
            <person name="Wu L."/>
            <person name="Ma J."/>
        </authorList>
    </citation>
    <scope>NUCLEOTIDE SEQUENCE [LARGE SCALE GENOMIC DNA]</scope>
    <source>
        <strain evidence="5">CECT 7184</strain>
    </source>
</reference>